<organism evidence="1 2">
    <name type="scientific">Gangjinia marincola</name>
    <dbReference type="NCBI Taxonomy" id="578463"/>
    <lineage>
        <taxon>Bacteria</taxon>
        <taxon>Pseudomonadati</taxon>
        <taxon>Bacteroidota</taxon>
        <taxon>Flavobacteriia</taxon>
        <taxon>Flavobacteriales</taxon>
        <taxon>Flavobacteriaceae</taxon>
        <taxon>Gangjinia</taxon>
    </lineage>
</organism>
<dbReference type="GO" id="GO:0016301">
    <property type="term" value="F:kinase activity"/>
    <property type="evidence" value="ECO:0007669"/>
    <property type="project" value="UniProtKB-KW"/>
</dbReference>
<dbReference type="Proteomes" id="UP001500507">
    <property type="component" value="Unassembled WGS sequence"/>
</dbReference>
<dbReference type="Gene3D" id="3.30.420.40">
    <property type="match status" value="2"/>
</dbReference>
<comment type="caution">
    <text evidence="1">The sequence shown here is derived from an EMBL/GenBank/DDBJ whole genome shotgun (WGS) entry which is preliminary data.</text>
</comment>
<dbReference type="EMBL" id="BAAAFG010000016">
    <property type="protein sequence ID" value="GAA0872996.1"/>
    <property type="molecule type" value="Genomic_DNA"/>
</dbReference>
<dbReference type="InterPro" id="IPR005338">
    <property type="entry name" value="Anhydro_N_Ac-Mur_kinase"/>
</dbReference>
<protein>
    <submittedName>
        <fullName evidence="1">Anhydro-N-acetylmuramic acid kinase</fullName>
    </submittedName>
</protein>
<dbReference type="Pfam" id="PF03702">
    <property type="entry name" value="AnmK"/>
    <property type="match status" value="1"/>
</dbReference>
<evidence type="ECO:0000313" key="2">
    <source>
        <dbReference type="Proteomes" id="UP001500507"/>
    </source>
</evidence>
<proteinExistence type="predicted"/>
<dbReference type="SUPFAM" id="SSF53067">
    <property type="entry name" value="Actin-like ATPase domain"/>
    <property type="match status" value="1"/>
</dbReference>
<evidence type="ECO:0000313" key="1">
    <source>
        <dbReference type="EMBL" id="GAA0872996.1"/>
    </source>
</evidence>
<dbReference type="NCBIfam" id="NF007144">
    <property type="entry name" value="PRK09585.2-3"/>
    <property type="match status" value="1"/>
</dbReference>
<keyword evidence="1" id="KW-0808">Transferase</keyword>
<dbReference type="InterPro" id="IPR043129">
    <property type="entry name" value="ATPase_NBD"/>
</dbReference>
<keyword evidence="1" id="KW-0418">Kinase</keyword>
<keyword evidence="2" id="KW-1185">Reference proteome</keyword>
<dbReference type="PANTHER" id="PTHR30605:SF0">
    <property type="entry name" value="ANHYDRO-N-ACETYLMURAMIC ACID KINASE"/>
    <property type="match status" value="1"/>
</dbReference>
<dbReference type="PANTHER" id="PTHR30605">
    <property type="entry name" value="ANHYDRO-N-ACETYLMURAMIC ACID KINASE"/>
    <property type="match status" value="1"/>
</dbReference>
<name>A0ABN1MIK3_9FLAO</name>
<reference evidence="1 2" key="1">
    <citation type="journal article" date="2019" name="Int. J. Syst. Evol. Microbiol.">
        <title>The Global Catalogue of Microorganisms (GCM) 10K type strain sequencing project: providing services to taxonomists for standard genome sequencing and annotation.</title>
        <authorList>
            <consortium name="The Broad Institute Genomics Platform"/>
            <consortium name="The Broad Institute Genome Sequencing Center for Infectious Disease"/>
            <person name="Wu L."/>
            <person name="Ma J."/>
        </authorList>
    </citation>
    <scope>NUCLEOTIDE SEQUENCE [LARGE SCALE GENOMIC DNA]</scope>
    <source>
        <strain evidence="1 2">JCM 16082</strain>
    </source>
</reference>
<accession>A0ABN1MIK3</accession>
<gene>
    <name evidence="1" type="ORF">GCM10009117_21430</name>
</gene>
<sequence>MSGTSLDGLDLVCCTIEQQNDVYSYTIIASKEVPYTPEWKKKLSTAPGLSAIELLHLHNEYGTWLGEQTKLFIHEKDLKIDAVSSHGHTVHHLPDSGLTFQLGSGQHIANACQHRVICDFRTLDVALCGQGAPLVPIGDELLFSTYNFCLNLGGIANVSFKQNEKRIAYDIGIANMLLNYLSEKQGEAYDQAGESAKSGQINQTLLEQLNKIEYYKKNFPKSTGYEWFAAEIIPLIEQTKDSIPNLLHTSVHHIADQIAAELLRHQTKKTSTVLVTGGGAFNTFLIDTLQKKAGHDIRLKVPNNELITCKEALVFALMGMRRLEGKVNCLRSVTGAKRDSCSGVIYQPA</sequence>